<keyword evidence="2" id="KW-1185">Reference proteome</keyword>
<dbReference type="InterPro" id="IPR036812">
    <property type="entry name" value="NAD(P)_OxRdtase_dom_sf"/>
</dbReference>
<dbReference type="EMBL" id="PGGS01000072">
    <property type="protein sequence ID" value="PNH09965.1"/>
    <property type="molecule type" value="Genomic_DNA"/>
</dbReference>
<comment type="caution">
    <text evidence="1">The sequence shown here is derived from an EMBL/GenBank/DDBJ whole genome shotgun (WGS) entry which is preliminary data.</text>
</comment>
<reference evidence="1 2" key="1">
    <citation type="journal article" date="2017" name="Mol. Biol. Evol.">
        <title>The 4-celled Tetrabaena socialis nuclear genome reveals the essential components for genetic control of cell number at the origin of multicellularity in the volvocine lineage.</title>
        <authorList>
            <person name="Featherston J."/>
            <person name="Arakaki Y."/>
            <person name="Hanschen E.R."/>
            <person name="Ferris P.J."/>
            <person name="Michod R.E."/>
            <person name="Olson B.J.S.C."/>
            <person name="Nozaki H."/>
            <person name="Durand P.M."/>
        </authorList>
    </citation>
    <scope>NUCLEOTIDE SEQUENCE [LARGE SCALE GENOMIC DNA]</scope>
    <source>
        <strain evidence="1 2">NIES-571</strain>
    </source>
</reference>
<organism evidence="1 2">
    <name type="scientific">Tetrabaena socialis</name>
    <dbReference type="NCBI Taxonomy" id="47790"/>
    <lineage>
        <taxon>Eukaryota</taxon>
        <taxon>Viridiplantae</taxon>
        <taxon>Chlorophyta</taxon>
        <taxon>core chlorophytes</taxon>
        <taxon>Chlorophyceae</taxon>
        <taxon>CS clade</taxon>
        <taxon>Chlamydomonadales</taxon>
        <taxon>Tetrabaenaceae</taxon>
        <taxon>Tetrabaena</taxon>
    </lineage>
</organism>
<dbReference type="OrthoDB" id="48988at2759"/>
<gene>
    <name evidence="1" type="ORF">TSOC_003375</name>
</gene>
<dbReference type="AlphaFoldDB" id="A0A2J8ABQ8"/>
<sequence>MGPSVWGGTAIVAVEAVSAEMSEAWREPWQALRNGTATLMAAAEALGVAVFTSGPLGEGGLLGRLTSRLDDVVQLRAQATTAQKLLQLARSTPGGAMASALVGHKTREFVVANCELAKADPLQEVDFRRAMATVSNILAGPQGGGVAAT</sequence>
<evidence type="ECO:0000313" key="1">
    <source>
        <dbReference type="EMBL" id="PNH09965.1"/>
    </source>
</evidence>
<name>A0A2J8ABQ8_9CHLO</name>
<evidence type="ECO:0000313" key="2">
    <source>
        <dbReference type="Proteomes" id="UP000236333"/>
    </source>
</evidence>
<dbReference type="Proteomes" id="UP000236333">
    <property type="component" value="Unassembled WGS sequence"/>
</dbReference>
<proteinExistence type="predicted"/>
<dbReference type="Gene3D" id="3.20.20.100">
    <property type="entry name" value="NADP-dependent oxidoreductase domain"/>
    <property type="match status" value="1"/>
</dbReference>
<protein>
    <submittedName>
        <fullName evidence="1">Uncharacterized protein</fullName>
    </submittedName>
</protein>
<accession>A0A2J8ABQ8</accession>